<dbReference type="SUPFAM" id="SSF57196">
    <property type="entry name" value="EGF/Laminin"/>
    <property type="match status" value="1"/>
</dbReference>
<evidence type="ECO:0000256" key="6">
    <source>
        <dbReference type="ARBA" id="ARBA00022989"/>
    </source>
</evidence>
<evidence type="ECO:0000313" key="13">
    <source>
        <dbReference type="EMBL" id="CAF1128026.1"/>
    </source>
</evidence>
<dbReference type="Proteomes" id="UP000663828">
    <property type="component" value="Unassembled WGS sequence"/>
</dbReference>
<feature type="domain" description="EGF-like" evidence="11">
    <location>
        <begin position="260"/>
        <end position="301"/>
    </location>
</feature>
<feature type="domain" description="EGF-like" evidence="11">
    <location>
        <begin position="456"/>
        <end position="494"/>
    </location>
</feature>
<dbReference type="PROSITE" id="PS01186">
    <property type="entry name" value="EGF_2"/>
    <property type="match status" value="2"/>
</dbReference>
<feature type="transmembrane region" description="Helical" evidence="10">
    <location>
        <begin position="553"/>
        <end position="574"/>
    </location>
</feature>
<feature type="disulfide bond" evidence="9">
    <location>
        <begin position="204"/>
        <end position="213"/>
    </location>
</feature>
<feature type="transmembrane region" description="Helical" evidence="10">
    <location>
        <begin position="600"/>
        <end position="618"/>
    </location>
</feature>
<protein>
    <recommendedName>
        <fullName evidence="16">G-protein coupled receptors family 1 profile domain-containing protein</fullName>
    </recommendedName>
</protein>
<dbReference type="CDD" id="cd00054">
    <property type="entry name" value="EGF_CA"/>
    <property type="match status" value="2"/>
</dbReference>
<feature type="transmembrane region" description="Helical" evidence="10">
    <location>
        <begin position="630"/>
        <end position="650"/>
    </location>
</feature>
<dbReference type="OrthoDB" id="10051941at2759"/>
<feature type="disulfide bond" evidence="9">
    <location>
        <begin position="484"/>
        <end position="493"/>
    </location>
</feature>
<dbReference type="GO" id="GO:0005886">
    <property type="term" value="C:plasma membrane"/>
    <property type="evidence" value="ECO:0007669"/>
    <property type="project" value="TreeGrafter"/>
</dbReference>
<dbReference type="PROSITE" id="PS00022">
    <property type="entry name" value="EGF_1"/>
    <property type="match status" value="4"/>
</dbReference>
<evidence type="ECO:0000259" key="11">
    <source>
        <dbReference type="PROSITE" id="PS50026"/>
    </source>
</evidence>
<keyword evidence="8 9" id="KW-1015">Disulfide bond</keyword>
<dbReference type="PANTHER" id="PTHR24049:SF22">
    <property type="entry name" value="DROSOPHILA CRUMBS HOMOLOG"/>
    <property type="match status" value="1"/>
</dbReference>
<feature type="disulfide bond" evidence="9">
    <location>
        <begin position="291"/>
        <end position="300"/>
    </location>
</feature>
<evidence type="ECO:0000313" key="15">
    <source>
        <dbReference type="Proteomes" id="UP000663828"/>
    </source>
</evidence>
<gene>
    <name evidence="14" type="ORF">EDS130_LOCUS41312</name>
    <name evidence="13" type="ORF">XAT740_LOCUS19748</name>
</gene>
<evidence type="ECO:0000256" key="3">
    <source>
        <dbReference type="ARBA" id="ARBA00022692"/>
    </source>
</evidence>
<dbReference type="GO" id="GO:0007157">
    <property type="term" value="P:heterophilic cell-cell adhesion via plasma membrane cell adhesion molecules"/>
    <property type="evidence" value="ECO:0007669"/>
    <property type="project" value="TreeGrafter"/>
</dbReference>
<organism evidence="13 15">
    <name type="scientific">Adineta ricciae</name>
    <name type="common">Rotifer</name>
    <dbReference type="NCBI Taxonomy" id="249248"/>
    <lineage>
        <taxon>Eukaryota</taxon>
        <taxon>Metazoa</taxon>
        <taxon>Spiralia</taxon>
        <taxon>Gnathifera</taxon>
        <taxon>Rotifera</taxon>
        <taxon>Eurotatoria</taxon>
        <taxon>Bdelloidea</taxon>
        <taxon>Adinetida</taxon>
        <taxon>Adinetidae</taxon>
        <taxon>Adineta</taxon>
    </lineage>
</organism>
<keyword evidence="3 10" id="KW-0812">Transmembrane</keyword>
<evidence type="ECO:0000256" key="10">
    <source>
        <dbReference type="SAM" id="Phobius"/>
    </source>
</evidence>
<keyword evidence="7 10" id="KW-0472">Membrane</keyword>
<evidence type="ECO:0000256" key="9">
    <source>
        <dbReference type="PROSITE-ProRule" id="PRU00076"/>
    </source>
</evidence>
<keyword evidence="4" id="KW-0732">Signal</keyword>
<dbReference type="InterPro" id="IPR017452">
    <property type="entry name" value="GPCR_Rhodpsn_7TM"/>
</dbReference>
<comment type="subcellular location">
    <subcellularLocation>
        <location evidence="1">Membrane</location>
    </subcellularLocation>
</comment>
<dbReference type="PROSITE" id="PS50262">
    <property type="entry name" value="G_PROTEIN_RECEP_F1_2"/>
    <property type="match status" value="1"/>
</dbReference>
<evidence type="ECO:0000256" key="5">
    <source>
        <dbReference type="ARBA" id="ARBA00022737"/>
    </source>
</evidence>
<proteinExistence type="predicted"/>
<dbReference type="EMBL" id="CAJNOR010001356">
    <property type="protein sequence ID" value="CAF1128026.1"/>
    <property type="molecule type" value="Genomic_DNA"/>
</dbReference>
<keyword evidence="5" id="KW-0677">Repeat</keyword>
<dbReference type="GO" id="GO:0045197">
    <property type="term" value="P:establishment or maintenance of epithelial cell apical/basal polarity"/>
    <property type="evidence" value="ECO:0007669"/>
    <property type="project" value="TreeGrafter"/>
</dbReference>
<dbReference type="SMART" id="SM00181">
    <property type="entry name" value="EGF"/>
    <property type="match status" value="4"/>
</dbReference>
<reference evidence="13" key="1">
    <citation type="submission" date="2021-02" db="EMBL/GenBank/DDBJ databases">
        <authorList>
            <person name="Nowell W R."/>
        </authorList>
    </citation>
    <scope>NUCLEOTIDE SEQUENCE</scope>
</reference>
<comment type="caution">
    <text evidence="13">The sequence shown here is derived from an EMBL/GenBank/DDBJ whole genome shotgun (WGS) entry which is preliminary data.</text>
</comment>
<sequence length="811" mass="94509">MSSEKYSYQCNRGIAVLQKNEIRCLCPPAYYGDFCQFFSDRISIIASVDQKTELTTILNRTLKIRANLLFNKQIVDHHEFHIVSKLEKSQTIKHKFYLLYSSTIEMLSYKRKRYFNRTDIIINHPYEIYFHVFILEKNNMAEEIGSWYYPIYFDYLPAFRLAVVLKFPSSIQNTTVVPYCQQTCKTNSNCLPIFNQNNSYYCSCKNGYFGSNCLMYESLCKTFCSVNALCRVDESDFRAKKKKSYCICPLGHFGARCHLRYNDCYSNICLNNGTCITYYDPSGENLLQCKCSEGFFGRQCEHVKPSVHIHLNMTESMSTRAVVIQCYDYPFPSPVLETKDQQVYKTLPSSVRLCQSKQSISALGILKIYQDLSEAQYFLIYCLTSQLKINITSSPQYCSHASSLLPKELDQSIENVYKYHQICRHDIKPVCFYDEDYFCICQQDHYRAECFIRDIERDSCEKCLSGGKCLQGDLRNPNDFICLCPNCHQGHQCEFSMEAFGVTVESFLIDYSKQVKITYTSIVVFLFLIGLFNNFCSFITFKRSTPRKFTVGNYLLIITFLNQIALFCLFFKFIDITVGNINLRSCQIISYFLSVTTRSTYWLTTWIAIDRFLMLIFPTSSYFKNSRISIIFSVITLIILFVMHIHEIIYKTILTHFSTNSFVCVTNFETNLISTYNRISTLIHYLVPFSIQTICITILIVFAARSRAKVVGRQTTFTELLKKQFETQKELYVTPMIIVLSALPQTILTFYFACTQLNTWQQHLLLNSYLLSYVPQVLGFILYVLPSTNYKKEFFHTLIGKNSKWIFSKKN</sequence>
<evidence type="ECO:0000256" key="7">
    <source>
        <dbReference type="ARBA" id="ARBA00023136"/>
    </source>
</evidence>
<dbReference type="AlphaFoldDB" id="A0A814R453"/>
<evidence type="ECO:0000259" key="12">
    <source>
        <dbReference type="PROSITE" id="PS50262"/>
    </source>
</evidence>
<dbReference type="InterPro" id="IPR051022">
    <property type="entry name" value="Notch_Cell-Fate_Det"/>
</dbReference>
<keyword evidence="15" id="KW-1185">Reference proteome</keyword>
<keyword evidence="2 9" id="KW-0245">EGF-like domain</keyword>
<accession>A0A814R453</accession>
<comment type="caution">
    <text evidence="9">Lacks conserved residue(s) required for the propagation of feature annotation.</text>
</comment>
<evidence type="ECO:0000313" key="14">
    <source>
        <dbReference type="EMBL" id="CAF1478991.1"/>
    </source>
</evidence>
<dbReference type="Gene3D" id="2.10.25.10">
    <property type="entry name" value="Laminin"/>
    <property type="match status" value="1"/>
</dbReference>
<evidence type="ECO:0000256" key="4">
    <source>
        <dbReference type="ARBA" id="ARBA00022729"/>
    </source>
</evidence>
<dbReference type="InterPro" id="IPR000742">
    <property type="entry name" value="EGF"/>
</dbReference>
<feature type="domain" description="EGF-like" evidence="11">
    <location>
        <begin position="176"/>
        <end position="214"/>
    </location>
</feature>
<evidence type="ECO:0008006" key="16">
    <source>
        <dbReference type="Google" id="ProtNLM"/>
    </source>
</evidence>
<feature type="transmembrane region" description="Helical" evidence="10">
    <location>
        <begin position="764"/>
        <end position="785"/>
    </location>
</feature>
<feature type="domain" description="G-protein coupled receptors family 1 profile" evidence="12">
    <location>
        <begin position="533"/>
        <end position="783"/>
    </location>
</feature>
<dbReference type="PANTHER" id="PTHR24049">
    <property type="entry name" value="CRUMBS FAMILY MEMBER"/>
    <property type="match status" value="1"/>
</dbReference>
<feature type="transmembrane region" description="Helical" evidence="10">
    <location>
        <begin position="731"/>
        <end position="752"/>
    </location>
</feature>
<dbReference type="EMBL" id="CAJNOJ010000537">
    <property type="protein sequence ID" value="CAF1478991.1"/>
    <property type="molecule type" value="Genomic_DNA"/>
</dbReference>
<dbReference type="SUPFAM" id="SSF81321">
    <property type="entry name" value="Family A G protein-coupled receptor-like"/>
    <property type="match status" value="1"/>
</dbReference>
<evidence type="ECO:0000256" key="2">
    <source>
        <dbReference type="ARBA" id="ARBA00022536"/>
    </source>
</evidence>
<dbReference type="PROSITE" id="PS50026">
    <property type="entry name" value="EGF_3"/>
    <property type="match status" value="3"/>
</dbReference>
<dbReference type="Proteomes" id="UP000663852">
    <property type="component" value="Unassembled WGS sequence"/>
</dbReference>
<keyword evidence="6 10" id="KW-1133">Transmembrane helix</keyword>
<feature type="disulfide bond" evidence="9">
    <location>
        <begin position="180"/>
        <end position="190"/>
    </location>
</feature>
<name>A0A814R453_ADIRI</name>
<dbReference type="Gene3D" id="1.20.1070.10">
    <property type="entry name" value="Rhodopsin 7-helix transmembrane proteins"/>
    <property type="match status" value="1"/>
</dbReference>
<dbReference type="CDD" id="cd00637">
    <property type="entry name" value="7tm_classA_rhodopsin-like"/>
    <property type="match status" value="1"/>
</dbReference>
<evidence type="ECO:0000256" key="8">
    <source>
        <dbReference type="ARBA" id="ARBA00023157"/>
    </source>
</evidence>
<evidence type="ECO:0000256" key="1">
    <source>
        <dbReference type="ARBA" id="ARBA00004370"/>
    </source>
</evidence>
<feature type="transmembrane region" description="Helical" evidence="10">
    <location>
        <begin position="517"/>
        <end position="541"/>
    </location>
</feature>
<feature type="transmembrane region" description="Helical" evidence="10">
    <location>
        <begin position="682"/>
        <end position="704"/>
    </location>
</feature>
<dbReference type="GO" id="GO:0032991">
    <property type="term" value="C:protein-containing complex"/>
    <property type="evidence" value="ECO:0007669"/>
    <property type="project" value="TreeGrafter"/>
</dbReference>